<proteinExistence type="predicted"/>
<evidence type="ECO:0000313" key="5">
    <source>
        <dbReference type="Proteomes" id="UP000184231"/>
    </source>
</evidence>
<dbReference type="STRING" id="558155.SAMN04487911_10476"/>
<evidence type="ECO:0000256" key="1">
    <source>
        <dbReference type="ARBA" id="ARBA00022679"/>
    </source>
</evidence>
<dbReference type="PANTHER" id="PTHR43420">
    <property type="entry name" value="ACETYLTRANSFERASE"/>
    <property type="match status" value="1"/>
</dbReference>
<dbReference type="GO" id="GO:0016747">
    <property type="term" value="F:acyltransferase activity, transferring groups other than amino-acyl groups"/>
    <property type="evidence" value="ECO:0007669"/>
    <property type="project" value="InterPro"/>
</dbReference>
<reference evidence="4 5" key="1">
    <citation type="submission" date="2016-11" db="EMBL/GenBank/DDBJ databases">
        <authorList>
            <person name="Jaros S."/>
            <person name="Januszkiewicz K."/>
            <person name="Wedrychowicz H."/>
        </authorList>
    </citation>
    <scope>NUCLEOTIDE SEQUENCE [LARGE SCALE GENOMIC DNA]</scope>
    <source>
        <strain evidence="4 5">CGMCC 1.8863</strain>
    </source>
</reference>
<accession>A0A1M6CW74</accession>
<dbReference type="AlphaFoldDB" id="A0A1M6CW74"/>
<dbReference type="EMBL" id="FQYX01000004">
    <property type="protein sequence ID" value="SHI65257.1"/>
    <property type="molecule type" value="Genomic_DNA"/>
</dbReference>
<dbReference type="PROSITE" id="PS51186">
    <property type="entry name" value="GNAT"/>
    <property type="match status" value="1"/>
</dbReference>
<name>A0A1M6CW74_9FLAO</name>
<dbReference type="OrthoDB" id="9796381at2"/>
<dbReference type="RefSeq" id="WP_072763316.1">
    <property type="nucleotide sequence ID" value="NZ_FQYX01000004.1"/>
</dbReference>
<keyword evidence="1" id="KW-0808">Transferase</keyword>
<organism evidence="4 5">
    <name type="scientific">Arenibacter nanhaiticus</name>
    <dbReference type="NCBI Taxonomy" id="558155"/>
    <lineage>
        <taxon>Bacteria</taxon>
        <taxon>Pseudomonadati</taxon>
        <taxon>Bacteroidota</taxon>
        <taxon>Flavobacteriia</taxon>
        <taxon>Flavobacteriales</taxon>
        <taxon>Flavobacteriaceae</taxon>
        <taxon>Arenibacter</taxon>
    </lineage>
</organism>
<dbReference type="SUPFAM" id="SSF55729">
    <property type="entry name" value="Acyl-CoA N-acyltransferases (Nat)"/>
    <property type="match status" value="1"/>
</dbReference>
<dbReference type="InterPro" id="IPR050680">
    <property type="entry name" value="YpeA/RimI_acetyltransf"/>
</dbReference>
<sequence length="166" mass="19720">MIRRAKKHEITDILGITNSCAEDMIKKGIFQWNKNYPSREAFERDLDRNELYVLEKNEIIIGCIVISDFMDKEYIPIHWDTPNTKNMYIHRLAVHPDHQGKGYASLLMDFAEDLAKTHNFLSIRLDTLSKNKRNISFYTARGYQQKEDIYFPHKSEFPFHCYELVL</sequence>
<gene>
    <name evidence="4" type="ORF">SAMN04487911_10476</name>
</gene>
<dbReference type="Gene3D" id="3.40.630.30">
    <property type="match status" value="1"/>
</dbReference>
<feature type="domain" description="N-acetyltransferase" evidence="3">
    <location>
        <begin position="1"/>
        <end position="166"/>
    </location>
</feature>
<protein>
    <submittedName>
        <fullName evidence="4">N-acetylglutamate synthase, GNAT family</fullName>
    </submittedName>
</protein>
<evidence type="ECO:0000313" key="4">
    <source>
        <dbReference type="EMBL" id="SHI65257.1"/>
    </source>
</evidence>
<evidence type="ECO:0000259" key="3">
    <source>
        <dbReference type="PROSITE" id="PS51186"/>
    </source>
</evidence>
<dbReference type="InterPro" id="IPR016181">
    <property type="entry name" value="Acyl_CoA_acyltransferase"/>
</dbReference>
<evidence type="ECO:0000256" key="2">
    <source>
        <dbReference type="ARBA" id="ARBA00023315"/>
    </source>
</evidence>
<dbReference type="CDD" id="cd04301">
    <property type="entry name" value="NAT_SF"/>
    <property type="match status" value="1"/>
</dbReference>
<dbReference type="PANTHER" id="PTHR43420:SF47">
    <property type="entry name" value="N-ACETYLTRANSFERASE DOMAIN-CONTAINING PROTEIN"/>
    <property type="match status" value="1"/>
</dbReference>
<dbReference type="Pfam" id="PF00583">
    <property type="entry name" value="Acetyltransf_1"/>
    <property type="match status" value="1"/>
</dbReference>
<dbReference type="InterPro" id="IPR000182">
    <property type="entry name" value="GNAT_dom"/>
</dbReference>
<dbReference type="Proteomes" id="UP000184231">
    <property type="component" value="Unassembled WGS sequence"/>
</dbReference>
<keyword evidence="5" id="KW-1185">Reference proteome</keyword>
<keyword evidence="2" id="KW-0012">Acyltransferase</keyword>